<reference evidence="9 10" key="1">
    <citation type="submission" date="2019-02" db="EMBL/GenBank/DDBJ databases">
        <title>Deep-cultivation of Planctomycetes and their phenomic and genomic characterization uncovers novel biology.</title>
        <authorList>
            <person name="Wiegand S."/>
            <person name="Jogler M."/>
            <person name="Boedeker C."/>
            <person name="Pinto D."/>
            <person name="Vollmers J."/>
            <person name="Rivas-Marin E."/>
            <person name="Kohn T."/>
            <person name="Peeters S.H."/>
            <person name="Heuer A."/>
            <person name="Rast P."/>
            <person name="Oberbeckmann S."/>
            <person name="Bunk B."/>
            <person name="Jeske O."/>
            <person name="Meyerdierks A."/>
            <person name="Storesund J.E."/>
            <person name="Kallscheuer N."/>
            <person name="Luecker S."/>
            <person name="Lage O.M."/>
            <person name="Pohl T."/>
            <person name="Merkel B.J."/>
            <person name="Hornburger P."/>
            <person name="Mueller R.-W."/>
            <person name="Bruemmer F."/>
            <person name="Labrenz M."/>
            <person name="Spormann A.M."/>
            <person name="Op Den Camp H."/>
            <person name="Overmann J."/>
            <person name="Amann R."/>
            <person name="Jetten M.S.M."/>
            <person name="Mascher T."/>
            <person name="Medema M.H."/>
            <person name="Devos D.P."/>
            <person name="Kaster A.-K."/>
            <person name="Ovreas L."/>
            <person name="Rohde M."/>
            <person name="Galperin M.Y."/>
            <person name="Jogler C."/>
        </authorList>
    </citation>
    <scope>NUCLEOTIDE SEQUENCE [LARGE SCALE GENOMIC DNA]</scope>
    <source>
        <strain evidence="9 10">KOR42</strain>
    </source>
</reference>
<dbReference type="GO" id="GO:0007035">
    <property type="term" value="P:vacuolar acidification"/>
    <property type="evidence" value="ECO:0007669"/>
    <property type="project" value="TreeGrafter"/>
</dbReference>
<keyword evidence="6" id="KW-0406">Ion transport</keyword>
<evidence type="ECO:0000256" key="1">
    <source>
        <dbReference type="ARBA" id="ARBA00004141"/>
    </source>
</evidence>
<dbReference type="PANTHER" id="PTHR11629:SF63">
    <property type="entry name" value="V-TYPE PROTON ATPASE SUBUNIT A"/>
    <property type="match status" value="1"/>
</dbReference>
<keyword evidence="4 8" id="KW-0812">Transmembrane</keyword>
<dbReference type="GO" id="GO:0046961">
    <property type="term" value="F:proton-transporting ATPase activity, rotational mechanism"/>
    <property type="evidence" value="ECO:0007669"/>
    <property type="project" value="InterPro"/>
</dbReference>
<evidence type="ECO:0000256" key="5">
    <source>
        <dbReference type="ARBA" id="ARBA00022989"/>
    </source>
</evidence>
<keyword evidence="10" id="KW-1185">Reference proteome</keyword>
<comment type="subcellular location">
    <subcellularLocation>
        <location evidence="1">Membrane</location>
        <topology evidence="1">Multi-pass membrane protein</topology>
    </subcellularLocation>
</comment>
<dbReference type="GO" id="GO:0051117">
    <property type="term" value="F:ATPase binding"/>
    <property type="evidence" value="ECO:0007669"/>
    <property type="project" value="TreeGrafter"/>
</dbReference>
<evidence type="ECO:0000256" key="3">
    <source>
        <dbReference type="ARBA" id="ARBA00022448"/>
    </source>
</evidence>
<dbReference type="OrthoDB" id="9803814at2"/>
<feature type="transmembrane region" description="Helical" evidence="8">
    <location>
        <begin position="402"/>
        <end position="422"/>
    </location>
</feature>
<dbReference type="InterPro" id="IPR002490">
    <property type="entry name" value="V-ATPase_116kDa_su"/>
</dbReference>
<keyword evidence="7 8" id="KW-0472">Membrane</keyword>
<evidence type="ECO:0000256" key="6">
    <source>
        <dbReference type="ARBA" id="ARBA00023065"/>
    </source>
</evidence>
<sequence>MSIVPISHVRIFGFQKDKARLLNRLQEFGKLEIIPFRSQDGVEFRGPTNDSRQALKFLLTTPQHRRQISDPNQFDAAAIEKQALELESQLYDLRYERDELKQRIEELEPFGEFAFASLEEMAGLKLWFYIVPNRETANLKETGFLNRAGEKLPWRIVSTSRQMSYVVVVSDQKPVEFVGERIETDTRSPEQLRNRLSEVEVAIENCMVERTRLTMWCRLFARSLDELEDAAARQRAAALTCDSDPIFAIEAWVPEEHVAELASDSAKNGFVCESRPPRRDENPPTLMRNTPRTEAGEDLVSFYMTPGYWTWDPSALVLISFAIFFAMILADAAYSLIILLALVFFWKRLGKSPTGLRFRPMLVLIAVASLIYGVLVGSYFGVTPAEGSLLSYVHVLDMNNSTMMMGLSILVGAVHVILANIMDARRHTNWTDRLCSLGWAVAIAGGLIFAASKIDEKFSALGAVGAAAMVLGLLCVVLYTAPHEKPHRRLFYGTLGLAKVSAAFGDILSYLRLFALGLASASLATAFNDMATGVREAVPSLGLFLALLILLFGHSLNMLLGVSSGVIHGLRLNVIEFFNWGLKEEGQTFAPFRRKDGSLWK</sequence>
<organism evidence="9 10">
    <name type="scientific">Thalassoglobus neptunius</name>
    <dbReference type="NCBI Taxonomy" id="1938619"/>
    <lineage>
        <taxon>Bacteria</taxon>
        <taxon>Pseudomonadati</taxon>
        <taxon>Planctomycetota</taxon>
        <taxon>Planctomycetia</taxon>
        <taxon>Planctomycetales</taxon>
        <taxon>Planctomycetaceae</taxon>
        <taxon>Thalassoglobus</taxon>
    </lineage>
</organism>
<evidence type="ECO:0000256" key="8">
    <source>
        <dbReference type="SAM" id="Phobius"/>
    </source>
</evidence>
<keyword evidence="5 8" id="KW-1133">Transmembrane helix</keyword>
<feature type="transmembrane region" description="Helical" evidence="8">
    <location>
        <begin position="458"/>
        <end position="479"/>
    </location>
</feature>
<dbReference type="Proteomes" id="UP000317243">
    <property type="component" value="Unassembled WGS sequence"/>
</dbReference>
<keyword evidence="3" id="KW-0813">Transport</keyword>
<feature type="transmembrane region" description="Helical" evidence="8">
    <location>
        <begin position="315"/>
        <end position="346"/>
    </location>
</feature>
<dbReference type="RefSeq" id="WP_146508454.1">
    <property type="nucleotide sequence ID" value="NZ_SIHI01000001.1"/>
</dbReference>
<comment type="caution">
    <text evidence="9">The sequence shown here is derived from an EMBL/GenBank/DDBJ whole genome shotgun (WGS) entry which is preliminary data.</text>
</comment>
<protein>
    <submittedName>
        <fullName evidence="9">V-type ATP synthase subunit I</fullName>
    </submittedName>
</protein>
<evidence type="ECO:0000256" key="2">
    <source>
        <dbReference type="ARBA" id="ARBA00009904"/>
    </source>
</evidence>
<evidence type="ECO:0000313" key="9">
    <source>
        <dbReference type="EMBL" id="TWT58219.1"/>
    </source>
</evidence>
<name>A0A5C5X6E5_9PLAN</name>
<feature type="transmembrane region" description="Helical" evidence="8">
    <location>
        <begin position="541"/>
        <end position="562"/>
    </location>
</feature>
<dbReference type="PANTHER" id="PTHR11629">
    <property type="entry name" value="VACUOLAR PROTON ATPASES"/>
    <property type="match status" value="1"/>
</dbReference>
<dbReference type="GO" id="GO:0033179">
    <property type="term" value="C:proton-transporting V-type ATPase, V0 domain"/>
    <property type="evidence" value="ECO:0007669"/>
    <property type="project" value="InterPro"/>
</dbReference>
<accession>A0A5C5X6E5</accession>
<evidence type="ECO:0000256" key="4">
    <source>
        <dbReference type="ARBA" id="ARBA00022692"/>
    </source>
</evidence>
<comment type="similarity">
    <text evidence="2">Belongs to the V-ATPase 116 kDa subunit family.</text>
</comment>
<feature type="transmembrane region" description="Helical" evidence="8">
    <location>
        <begin position="500"/>
        <end position="521"/>
    </location>
</feature>
<dbReference type="EMBL" id="SIHI01000001">
    <property type="protein sequence ID" value="TWT58219.1"/>
    <property type="molecule type" value="Genomic_DNA"/>
</dbReference>
<feature type="transmembrane region" description="Helical" evidence="8">
    <location>
        <begin position="358"/>
        <end position="382"/>
    </location>
</feature>
<evidence type="ECO:0000313" key="10">
    <source>
        <dbReference type="Proteomes" id="UP000317243"/>
    </source>
</evidence>
<feature type="transmembrane region" description="Helical" evidence="8">
    <location>
        <begin position="434"/>
        <end position="452"/>
    </location>
</feature>
<evidence type="ECO:0000256" key="7">
    <source>
        <dbReference type="ARBA" id="ARBA00023136"/>
    </source>
</evidence>
<dbReference type="AlphaFoldDB" id="A0A5C5X6E5"/>
<proteinExistence type="inferred from homology"/>
<dbReference type="GO" id="GO:0016471">
    <property type="term" value="C:vacuolar proton-transporting V-type ATPase complex"/>
    <property type="evidence" value="ECO:0007669"/>
    <property type="project" value="TreeGrafter"/>
</dbReference>
<gene>
    <name evidence="9" type="ORF">KOR42_15900</name>
</gene>